<evidence type="ECO:0000313" key="4">
    <source>
        <dbReference type="Proteomes" id="UP000192674"/>
    </source>
</evidence>
<evidence type="ECO:0000259" key="2">
    <source>
        <dbReference type="Pfam" id="PF05729"/>
    </source>
</evidence>
<dbReference type="SUPFAM" id="SSF52540">
    <property type="entry name" value="P-loop containing nucleoside triphosphate hydrolases"/>
    <property type="match status" value="1"/>
</dbReference>
<gene>
    <name evidence="3" type="ORF">SAMN05661093_01530</name>
</gene>
<feature type="transmembrane region" description="Helical" evidence="1">
    <location>
        <begin position="33"/>
        <end position="51"/>
    </location>
</feature>
<protein>
    <submittedName>
        <fullName evidence="3">NACHT domain-containing protein</fullName>
    </submittedName>
</protein>
<reference evidence="3 4" key="1">
    <citation type="submission" date="2017-04" db="EMBL/GenBank/DDBJ databases">
        <authorList>
            <person name="Afonso C.L."/>
            <person name="Miller P.J."/>
            <person name="Scott M.A."/>
            <person name="Spackman E."/>
            <person name="Goraichik I."/>
            <person name="Dimitrov K.M."/>
            <person name="Suarez D.L."/>
            <person name="Swayne D.E."/>
        </authorList>
    </citation>
    <scope>NUCLEOTIDE SEQUENCE [LARGE SCALE GENOMIC DNA]</scope>
    <source>
        <strain evidence="3 4">DSM 43828</strain>
    </source>
</reference>
<sequence>MTRWMGGAALLGCAGLIIAVLLGEGGLSVAANIAQLVSIMPIGVALLLWLWQRPPAPTKVRLSDQIDVLSSAVTAQWKAENALRTQHGLIMPIHWRVTTRDEVQAHPATITKRPLFLLDAVADDLAGFVDDFRALSARRVVLLGDPGAGKTTAAVRILLALLAARTADEPVPVLVTAAGWDPNQDLRQWFITKLSSDYPALREAKALVEGGHVLPIFDGVDELPTAAQAAMITQVNRSFAAEPVILTCRTAEFTAAVHNARQVVDRAVVLEPEPLNGNEIADYLERCMPPRPHPGWAAVCRSLRSEESALRAATSTPLGLWLICEVYLLPRTEPDDTPLPFPDPMPLLRFDRGDDLIDALLHQFVPAVVASRPPSADANEPFRPRQRRDPERTERWLGYLATMMGTSRDLMWWRLTGGIPIQPARWPVWVLALIGGLAVAIPFGSQVWVTSPLFAVLFAALLGIVLTVLLGKTTLTALVDWQLESPASAEFRLRGRSEHVGRQVRAGVPVLVLSIVGIGAIGAVVASVSDDLSVPIFAGASALVLGLPLGLWAAGLITFTGYLAEPGGADSAGTPLQSWKAERALQDHLARKWRDDFSRQPESNR</sequence>
<keyword evidence="4" id="KW-1185">Reference proteome</keyword>
<name>A0A1Y5X3V9_KIBAR</name>
<keyword evidence="1" id="KW-0812">Transmembrane</keyword>
<dbReference type="InterPro" id="IPR007111">
    <property type="entry name" value="NACHT_NTPase"/>
</dbReference>
<dbReference type="OrthoDB" id="419058at2"/>
<feature type="transmembrane region" description="Helical" evidence="1">
    <location>
        <begin position="504"/>
        <end position="526"/>
    </location>
</feature>
<feature type="transmembrane region" description="Helical" evidence="1">
    <location>
        <begin position="455"/>
        <end position="483"/>
    </location>
</feature>
<dbReference type="EMBL" id="FWXV01000001">
    <property type="protein sequence ID" value="SMC69985.1"/>
    <property type="molecule type" value="Genomic_DNA"/>
</dbReference>
<organism evidence="3 4">
    <name type="scientific">Kibdelosporangium aridum</name>
    <dbReference type="NCBI Taxonomy" id="2030"/>
    <lineage>
        <taxon>Bacteria</taxon>
        <taxon>Bacillati</taxon>
        <taxon>Actinomycetota</taxon>
        <taxon>Actinomycetes</taxon>
        <taxon>Pseudonocardiales</taxon>
        <taxon>Pseudonocardiaceae</taxon>
        <taxon>Kibdelosporangium</taxon>
    </lineage>
</organism>
<dbReference type="InterPro" id="IPR027417">
    <property type="entry name" value="P-loop_NTPase"/>
</dbReference>
<proteinExistence type="predicted"/>
<dbReference type="Pfam" id="PF05729">
    <property type="entry name" value="NACHT"/>
    <property type="match status" value="1"/>
</dbReference>
<keyword evidence="1" id="KW-0472">Membrane</keyword>
<feature type="transmembrane region" description="Helical" evidence="1">
    <location>
        <begin position="532"/>
        <end position="554"/>
    </location>
</feature>
<evidence type="ECO:0000313" key="3">
    <source>
        <dbReference type="EMBL" id="SMC69985.1"/>
    </source>
</evidence>
<keyword evidence="1" id="KW-1133">Transmembrane helix</keyword>
<feature type="transmembrane region" description="Helical" evidence="1">
    <location>
        <begin position="428"/>
        <end position="449"/>
    </location>
</feature>
<evidence type="ECO:0000256" key="1">
    <source>
        <dbReference type="SAM" id="Phobius"/>
    </source>
</evidence>
<dbReference type="Gene3D" id="3.40.50.300">
    <property type="entry name" value="P-loop containing nucleotide triphosphate hydrolases"/>
    <property type="match status" value="1"/>
</dbReference>
<feature type="domain" description="NACHT" evidence="2">
    <location>
        <begin position="138"/>
        <end position="287"/>
    </location>
</feature>
<dbReference type="AlphaFoldDB" id="A0A1Y5X3V9"/>
<dbReference type="Proteomes" id="UP000192674">
    <property type="component" value="Unassembled WGS sequence"/>
</dbReference>
<dbReference type="RefSeq" id="WP_143446171.1">
    <property type="nucleotide sequence ID" value="NZ_FWXV01000001.1"/>
</dbReference>
<accession>A0A1Y5X3V9</accession>